<dbReference type="PANTHER" id="PTHR45873">
    <property type="entry name" value="DNA POLYMERASE ETA"/>
    <property type="match status" value="1"/>
</dbReference>
<dbReference type="Proteomes" id="UP000076532">
    <property type="component" value="Unassembled WGS sequence"/>
</dbReference>
<dbReference type="FunFam" id="3.40.1170.60:FF:000008">
    <property type="entry name" value="DNA polymerase eta subunit"/>
    <property type="match status" value="1"/>
</dbReference>
<dbReference type="Gene3D" id="3.30.1490.100">
    <property type="entry name" value="DNA polymerase, Y-family, little finger domain"/>
    <property type="match status" value="1"/>
</dbReference>
<proteinExistence type="predicted"/>
<dbReference type="Pfam" id="PF21704">
    <property type="entry name" value="POLH-Rev1_HhH"/>
    <property type="match status" value="1"/>
</dbReference>
<keyword evidence="5" id="KW-0863">Zinc-finger</keyword>
<comment type="subcellular location">
    <subcellularLocation>
        <location evidence="1">Nucleus</location>
    </subcellularLocation>
</comment>
<evidence type="ECO:0000256" key="7">
    <source>
        <dbReference type="ARBA" id="ARBA00023204"/>
    </source>
</evidence>
<dbReference type="SUPFAM" id="SSF100879">
    <property type="entry name" value="Lesion bypass DNA polymerase (Y-family), little finger domain"/>
    <property type="match status" value="1"/>
</dbReference>
<dbReference type="PROSITE" id="PS50173">
    <property type="entry name" value="UMUC"/>
    <property type="match status" value="1"/>
</dbReference>
<dbReference type="InterPro" id="IPR052230">
    <property type="entry name" value="DNA_polymerase_eta"/>
</dbReference>
<protein>
    <recommendedName>
        <fullName evidence="9">DNA polymerase eta</fullName>
    </recommendedName>
</protein>
<dbReference type="InterPro" id="IPR036775">
    <property type="entry name" value="DNA_pol_Y-fam_lit_finger_sf"/>
</dbReference>
<dbReference type="STRING" id="436010.A0A166UNL3"/>
<keyword evidence="3" id="KW-0479">Metal-binding</keyword>
<evidence type="ECO:0000256" key="3">
    <source>
        <dbReference type="ARBA" id="ARBA00022723"/>
    </source>
</evidence>
<evidence type="ECO:0000256" key="9">
    <source>
        <dbReference type="ARBA" id="ARBA00044975"/>
    </source>
</evidence>
<keyword evidence="14" id="KW-1185">Reference proteome</keyword>
<dbReference type="OrthoDB" id="5723at2759"/>
<evidence type="ECO:0000256" key="8">
    <source>
        <dbReference type="ARBA" id="ARBA00023242"/>
    </source>
</evidence>
<dbReference type="FunFam" id="1.10.150.20:FF:000014">
    <property type="entry name" value="Polymerase (DNA directed), eta"/>
    <property type="match status" value="1"/>
</dbReference>
<feature type="region of interest" description="Disordered" evidence="10">
    <location>
        <begin position="228"/>
        <end position="252"/>
    </location>
</feature>
<dbReference type="Pfam" id="PF00817">
    <property type="entry name" value="IMS"/>
    <property type="match status" value="1"/>
</dbReference>
<keyword evidence="2" id="KW-0808">Transferase</keyword>
<gene>
    <name evidence="13" type="ORF">FIBSPDRAFT_1037413</name>
</gene>
<dbReference type="GO" id="GO:0003887">
    <property type="term" value="F:DNA-directed DNA polymerase activity"/>
    <property type="evidence" value="ECO:0007669"/>
    <property type="project" value="TreeGrafter"/>
</dbReference>
<dbReference type="InterPro" id="IPR017961">
    <property type="entry name" value="DNA_pol_Y-fam_little_finger"/>
</dbReference>
<evidence type="ECO:0000256" key="6">
    <source>
        <dbReference type="ARBA" id="ARBA00022833"/>
    </source>
</evidence>
<feature type="domain" description="UmuC" evidence="11">
    <location>
        <begin position="50"/>
        <end position="331"/>
    </location>
</feature>
<dbReference type="PANTHER" id="PTHR45873:SF1">
    <property type="entry name" value="DNA POLYMERASE ETA"/>
    <property type="match status" value="1"/>
</dbReference>
<dbReference type="Gene3D" id="3.40.1170.60">
    <property type="match status" value="1"/>
</dbReference>
<dbReference type="GO" id="GO:0070987">
    <property type="term" value="P:error-free translesion synthesis"/>
    <property type="evidence" value="ECO:0007669"/>
    <property type="project" value="UniProtKB-ARBA"/>
</dbReference>
<dbReference type="InterPro" id="IPR043128">
    <property type="entry name" value="Rev_trsase/Diguanyl_cyclase"/>
</dbReference>
<evidence type="ECO:0000259" key="12">
    <source>
        <dbReference type="PROSITE" id="PS51907"/>
    </source>
</evidence>
<keyword evidence="6" id="KW-0862">Zinc</keyword>
<dbReference type="GO" id="GO:0008270">
    <property type="term" value="F:zinc ion binding"/>
    <property type="evidence" value="ECO:0007669"/>
    <property type="project" value="UniProtKB-KW"/>
</dbReference>
<sequence>MFLNSPSRINASIKGKGKASADEFDDLNPTVTYRHLMASNLGVKDPLRVVALCDSDAFYAACEQKRLGVDPSKPLVVLQWDSLIAVNYPARTFGISRMAKLKDAKKMCPELVAVHVATYKEGEKEPGYWDDVDNRTHKVSLDYYRRESVKIINMFKEGLPNGEIEKASIDEAFIDFTQPVRQIMLDRYPWLAEVPVDAPDGLDSPLPPPPPILWENLGAVVPITPSLETSEEIAKSSTSDDGLESETRQGGDELTTWHDVALSIAAELMEKIRDEVRDQLGYTTSAGIARNKFLAKLSASYKKPNTQSILRNAAIPNYLRPMEFQKIRFLGGKLGEAIASQYDVSTVGDLLTVSLEEMQQKFGESAFWIYELLRGIDRSEVKEKSAQNKSMLASKNLPTPINKAADGHHWIRVLAAELTLRLNDARKLTPTLWPKSIVLHARKGYETARSKQTAFPFTKNLTVDHVANAGSRLWKDLVGDSQNMKVTSVQLAFSGLDTAETGTQNIEGYFKTPTGAQSGSSRKRPREADEDDDVLPQITLLDDIGAASAPSYTCSRCGKLIAASPSAGDFASDDERAQALERLRLEHDDMHFARDLAKESTGRPPIRSSDSSGKSGVKKKKKSGKEAPGIATFFTKKQ</sequence>
<feature type="region of interest" description="Disordered" evidence="10">
    <location>
        <begin position="508"/>
        <end position="533"/>
    </location>
</feature>
<evidence type="ECO:0000256" key="4">
    <source>
        <dbReference type="ARBA" id="ARBA00022763"/>
    </source>
</evidence>
<feature type="domain" description="UBZ3-type" evidence="12">
    <location>
        <begin position="547"/>
        <end position="599"/>
    </location>
</feature>
<dbReference type="Pfam" id="PF11799">
    <property type="entry name" value="IMS_C"/>
    <property type="match status" value="1"/>
</dbReference>
<dbReference type="AlphaFoldDB" id="A0A166UNL3"/>
<dbReference type="GO" id="GO:0006281">
    <property type="term" value="P:DNA repair"/>
    <property type="evidence" value="ECO:0007669"/>
    <property type="project" value="UniProtKB-KW"/>
</dbReference>
<dbReference type="GO" id="GO:0009314">
    <property type="term" value="P:response to radiation"/>
    <property type="evidence" value="ECO:0007669"/>
    <property type="project" value="TreeGrafter"/>
</dbReference>
<dbReference type="GO" id="GO:0007064">
    <property type="term" value="P:mitotic sister chromatid cohesion"/>
    <property type="evidence" value="ECO:0007669"/>
    <property type="project" value="UniProtKB-ARBA"/>
</dbReference>
<feature type="region of interest" description="Disordered" evidence="10">
    <location>
        <begin position="595"/>
        <end position="638"/>
    </location>
</feature>
<accession>A0A166UNL3</accession>
<dbReference type="InterPro" id="IPR041298">
    <property type="entry name" value="UBZ3"/>
</dbReference>
<organism evidence="13 14">
    <name type="scientific">Athelia psychrophila</name>
    <dbReference type="NCBI Taxonomy" id="1759441"/>
    <lineage>
        <taxon>Eukaryota</taxon>
        <taxon>Fungi</taxon>
        <taxon>Dikarya</taxon>
        <taxon>Basidiomycota</taxon>
        <taxon>Agaricomycotina</taxon>
        <taxon>Agaricomycetes</taxon>
        <taxon>Agaricomycetidae</taxon>
        <taxon>Atheliales</taxon>
        <taxon>Atheliaceae</taxon>
        <taxon>Athelia</taxon>
    </lineage>
</organism>
<dbReference type="InterPro" id="IPR001126">
    <property type="entry name" value="UmuC"/>
</dbReference>
<dbReference type="GO" id="GO:0035861">
    <property type="term" value="C:site of double-strand break"/>
    <property type="evidence" value="ECO:0007669"/>
    <property type="project" value="TreeGrafter"/>
</dbReference>
<evidence type="ECO:0000256" key="1">
    <source>
        <dbReference type="ARBA" id="ARBA00004123"/>
    </source>
</evidence>
<dbReference type="GO" id="GO:0005634">
    <property type="term" value="C:nucleus"/>
    <property type="evidence" value="ECO:0007669"/>
    <property type="project" value="UniProtKB-SubCell"/>
</dbReference>
<dbReference type="GO" id="GO:0042276">
    <property type="term" value="P:error-prone translesion synthesis"/>
    <property type="evidence" value="ECO:0007669"/>
    <property type="project" value="TreeGrafter"/>
</dbReference>
<evidence type="ECO:0000259" key="11">
    <source>
        <dbReference type="PROSITE" id="PS50173"/>
    </source>
</evidence>
<keyword evidence="8" id="KW-0539">Nucleus</keyword>
<dbReference type="SUPFAM" id="SSF56672">
    <property type="entry name" value="DNA/RNA polymerases"/>
    <property type="match status" value="1"/>
</dbReference>
<evidence type="ECO:0000313" key="14">
    <source>
        <dbReference type="Proteomes" id="UP000076532"/>
    </source>
</evidence>
<keyword evidence="7" id="KW-0234">DNA repair</keyword>
<dbReference type="EMBL" id="KV417488">
    <property type="protein sequence ID" value="KZP31871.1"/>
    <property type="molecule type" value="Genomic_DNA"/>
</dbReference>
<name>A0A166UNL3_9AGAM</name>
<evidence type="ECO:0000256" key="5">
    <source>
        <dbReference type="ARBA" id="ARBA00022771"/>
    </source>
</evidence>
<evidence type="ECO:0000256" key="2">
    <source>
        <dbReference type="ARBA" id="ARBA00022679"/>
    </source>
</evidence>
<evidence type="ECO:0000313" key="13">
    <source>
        <dbReference type="EMBL" id="KZP31871.1"/>
    </source>
</evidence>
<dbReference type="GO" id="GO:0005657">
    <property type="term" value="C:replication fork"/>
    <property type="evidence" value="ECO:0007669"/>
    <property type="project" value="UniProtKB-ARBA"/>
</dbReference>
<keyword evidence="4" id="KW-0227">DNA damage</keyword>
<dbReference type="Gene3D" id="1.10.150.20">
    <property type="entry name" value="5' to 3' exonuclease, C-terminal subdomain"/>
    <property type="match status" value="1"/>
</dbReference>
<dbReference type="GO" id="GO:0003684">
    <property type="term" value="F:damaged DNA binding"/>
    <property type="evidence" value="ECO:0007669"/>
    <property type="project" value="InterPro"/>
</dbReference>
<dbReference type="PROSITE" id="PS51907">
    <property type="entry name" value="ZF_UBZ3"/>
    <property type="match status" value="1"/>
</dbReference>
<dbReference type="Gene3D" id="3.30.70.270">
    <property type="match status" value="1"/>
</dbReference>
<evidence type="ECO:0000256" key="10">
    <source>
        <dbReference type="SAM" id="MobiDB-lite"/>
    </source>
</evidence>
<dbReference type="InterPro" id="IPR043502">
    <property type="entry name" value="DNA/RNA_pol_sf"/>
</dbReference>
<reference evidence="13 14" key="1">
    <citation type="journal article" date="2016" name="Mol. Biol. Evol.">
        <title>Comparative Genomics of Early-Diverging Mushroom-Forming Fungi Provides Insights into the Origins of Lignocellulose Decay Capabilities.</title>
        <authorList>
            <person name="Nagy L.G."/>
            <person name="Riley R."/>
            <person name="Tritt A."/>
            <person name="Adam C."/>
            <person name="Daum C."/>
            <person name="Floudas D."/>
            <person name="Sun H."/>
            <person name="Yadav J.S."/>
            <person name="Pangilinan J."/>
            <person name="Larsson K.H."/>
            <person name="Matsuura K."/>
            <person name="Barry K."/>
            <person name="Labutti K."/>
            <person name="Kuo R."/>
            <person name="Ohm R.A."/>
            <person name="Bhattacharya S.S."/>
            <person name="Shirouzu T."/>
            <person name="Yoshinaga Y."/>
            <person name="Martin F.M."/>
            <person name="Grigoriev I.V."/>
            <person name="Hibbett D.S."/>
        </authorList>
    </citation>
    <scope>NUCLEOTIDE SEQUENCE [LARGE SCALE GENOMIC DNA]</scope>
    <source>
        <strain evidence="13 14">CBS 109695</strain>
    </source>
</reference>